<evidence type="ECO:0000313" key="1">
    <source>
        <dbReference type="EMBL" id="CAA9484838.1"/>
    </source>
</evidence>
<sequence>HPVALGRPLAAAAAGLLGEAGARALLDPAATLLVEVGDVADDADVDTPAALDALRGSRG</sequence>
<accession>A0A6J4RY61</accession>
<gene>
    <name evidence="1" type="ORF">AVDCRST_MAG13-1381</name>
</gene>
<feature type="non-terminal residue" evidence="1">
    <location>
        <position position="1"/>
    </location>
</feature>
<dbReference type="AlphaFoldDB" id="A0A6J4RY61"/>
<proteinExistence type="predicted"/>
<name>A0A6J4RY61_9ACTN</name>
<protein>
    <recommendedName>
        <fullName evidence="2">Molybdenum cofactor cytidylyltransferase</fullName>
    </recommendedName>
</protein>
<evidence type="ECO:0008006" key="2">
    <source>
        <dbReference type="Google" id="ProtNLM"/>
    </source>
</evidence>
<reference evidence="1" key="1">
    <citation type="submission" date="2020-02" db="EMBL/GenBank/DDBJ databases">
        <authorList>
            <person name="Meier V. D."/>
        </authorList>
    </citation>
    <scope>NUCLEOTIDE SEQUENCE</scope>
    <source>
        <strain evidence="1">AVDCRST_MAG13</strain>
    </source>
</reference>
<dbReference type="EMBL" id="CADCVO010000219">
    <property type="protein sequence ID" value="CAA9484838.1"/>
    <property type="molecule type" value="Genomic_DNA"/>
</dbReference>
<organism evidence="1">
    <name type="scientific">uncultured Solirubrobacteraceae bacterium</name>
    <dbReference type="NCBI Taxonomy" id="1162706"/>
    <lineage>
        <taxon>Bacteria</taxon>
        <taxon>Bacillati</taxon>
        <taxon>Actinomycetota</taxon>
        <taxon>Thermoleophilia</taxon>
        <taxon>Solirubrobacterales</taxon>
        <taxon>Solirubrobacteraceae</taxon>
        <taxon>environmental samples</taxon>
    </lineage>
</organism>